<keyword evidence="9" id="KW-1185">Reference proteome</keyword>
<keyword evidence="4 6" id="KW-1133">Transmembrane helix</keyword>
<dbReference type="EMBL" id="BAAAFD010000007">
    <property type="protein sequence ID" value="GAA0857928.1"/>
    <property type="molecule type" value="Genomic_DNA"/>
</dbReference>
<feature type="domain" description="ABC3 transporter permease C-terminal" evidence="7">
    <location>
        <begin position="2"/>
        <end position="97"/>
    </location>
</feature>
<evidence type="ECO:0000256" key="2">
    <source>
        <dbReference type="ARBA" id="ARBA00022475"/>
    </source>
</evidence>
<keyword evidence="2" id="KW-1003">Cell membrane</keyword>
<dbReference type="PANTHER" id="PTHR30287:SF2">
    <property type="entry name" value="BLL1001 PROTEIN"/>
    <property type="match status" value="1"/>
</dbReference>
<feature type="transmembrane region" description="Helical" evidence="6">
    <location>
        <begin position="147"/>
        <end position="167"/>
    </location>
</feature>
<name>A0ABP3WXD0_9ALTE</name>
<keyword evidence="5 6" id="KW-0472">Membrane</keyword>
<protein>
    <recommendedName>
        <fullName evidence="7">ABC3 transporter permease C-terminal domain-containing protein</fullName>
    </recommendedName>
</protein>
<gene>
    <name evidence="8" type="ORF">GCM10009114_25600</name>
</gene>
<evidence type="ECO:0000256" key="6">
    <source>
        <dbReference type="SAM" id="Phobius"/>
    </source>
</evidence>
<feature type="transmembrane region" description="Helical" evidence="6">
    <location>
        <begin position="201"/>
        <end position="220"/>
    </location>
</feature>
<keyword evidence="3 6" id="KW-0812">Transmembrane</keyword>
<dbReference type="Proteomes" id="UP001500359">
    <property type="component" value="Unassembled WGS sequence"/>
</dbReference>
<evidence type="ECO:0000256" key="4">
    <source>
        <dbReference type="ARBA" id="ARBA00022989"/>
    </source>
</evidence>
<dbReference type="PANTHER" id="PTHR30287">
    <property type="entry name" value="MEMBRANE COMPONENT OF PREDICTED ABC SUPERFAMILY METABOLITE UPTAKE TRANSPORTER"/>
    <property type="match status" value="1"/>
</dbReference>
<organism evidence="8 9">
    <name type="scientific">Aliiglaciecola litoralis</name>
    <dbReference type="NCBI Taxonomy" id="582857"/>
    <lineage>
        <taxon>Bacteria</taxon>
        <taxon>Pseudomonadati</taxon>
        <taxon>Pseudomonadota</taxon>
        <taxon>Gammaproteobacteria</taxon>
        <taxon>Alteromonadales</taxon>
        <taxon>Alteromonadaceae</taxon>
        <taxon>Aliiglaciecola</taxon>
    </lineage>
</organism>
<evidence type="ECO:0000256" key="5">
    <source>
        <dbReference type="ARBA" id="ARBA00023136"/>
    </source>
</evidence>
<feature type="transmembrane region" description="Helical" evidence="6">
    <location>
        <begin position="76"/>
        <end position="102"/>
    </location>
</feature>
<comment type="caution">
    <text evidence="8">The sequence shown here is derived from an EMBL/GenBank/DDBJ whole genome shotgun (WGS) entry which is preliminary data.</text>
</comment>
<accession>A0ABP3WXD0</accession>
<evidence type="ECO:0000313" key="8">
    <source>
        <dbReference type="EMBL" id="GAA0857928.1"/>
    </source>
</evidence>
<reference evidence="9" key="1">
    <citation type="journal article" date="2019" name="Int. J. Syst. Evol. Microbiol.">
        <title>The Global Catalogue of Microorganisms (GCM) 10K type strain sequencing project: providing services to taxonomists for standard genome sequencing and annotation.</title>
        <authorList>
            <consortium name="The Broad Institute Genomics Platform"/>
            <consortium name="The Broad Institute Genome Sequencing Center for Infectious Disease"/>
            <person name="Wu L."/>
            <person name="Ma J."/>
        </authorList>
    </citation>
    <scope>NUCLEOTIDE SEQUENCE [LARGE SCALE GENOMIC DNA]</scope>
    <source>
        <strain evidence="9">JCM 15896</strain>
    </source>
</reference>
<dbReference type="InterPro" id="IPR038766">
    <property type="entry name" value="Membrane_comp_ABC_pdt"/>
</dbReference>
<evidence type="ECO:0000259" key="7">
    <source>
        <dbReference type="Pfam" id="PF02687"/>
    </source>
</evidence>
<dbReference type="InterPro" id="IPR003838">
    <property type="entry name" value="ABC3_permease_C"/>
</dbReference>
<comment type="subcellular location">
    <subcellularLocation>
        <location evidence="1">Cell membrane</location>
        <topology evidence="1">Multi-pass membrane protein</topology>
    </subcellularLocation>
</comment>
<evidence type="ECO:0000256" key="1">
    <source>
        <dbReference type="ARBA" id="ARBA00004651"/>
    </source>
</evidence>
<sequence>MHLLISKRIRTFKVLRQLGISNATLILASIAEMLILSVLATVVGVLLGIHIANWLSPAVNQTLASLYSVNIGQGDLSLATVFLQSLGACLLGSLIASALPLYRINQNLSIASHANLTSLSVHFWLTLAGFFLCMAGVLLLVTSHLLWSFVSIALFIFAGCFAILALLPKSLAALQSRVSRRLPVLHWSLADASRISHRSSVALCAFFIAVAANIGMNLMVDSFRQATNEWLTQRLDADAYVYAQDTAKVKAWLNLQHPHLEALMRRTDLGSYNGEKVQIRSFPMAAERQKTMVFDDALPDVWRTFSAKQSVLINQQFAFSKKIQLGDELVINRTSGDDIALTVAGIYLDYGNPQLQILVPPDRILSNSNERQILAIYTNQSTLEQLVDIKNQVNQAFPQANVALSHELIALSMLTFDRTFVITAALNLITLLVAAFSLATSVVIIDQDNSPQRALMKSLGVTSSSLLVMSVLQYGLLCLFICLLAIPFGIGLSWLLINVVNVQAFFWSYPLSFQTSALIEVVLFSLGIIVAVIALPAVKSSKTSLSQDIKWLEV</sequence>
<feature type="transmembrane region" description="Helical" evidence="6">
    <location>
        <begin position="123"/>
        <end position="141"/>
    </location>
</feature>
<dbReference type="RefSeq" id="WP_343860575.1">
    <property type="nucleotide sequence ID" value="NZ_BAAAFD010000007.1"/>
</dbReference>
<feature type="domain" description="ABC3 transporter permease C-terminal" evidence="7">
    <location>
        <begin position="427"/>
        <end position="544"/>
    </location>
</feature>
<evidence type="ECO:0000313" key="9">
    <source>
        <dbReference type="Proteomes" id="UP001500359"/>
    </source>
</evidence>
<dbReference type="Pfam" id="PF02687">
    <property type="entry name" value="FtsX"/>
    <property type="match status" value="2"/>
</dbReference>
<feature type="transmembrane region" description="Helical" evidence="6">
    <location>
        <begin position="517"/>
        <end position="538"/>
    </location>
</feature>
<feature type="transmembrane region" description="Helical" evidence="6">
    <location>
        <begin position="23"/>
        <end position="56"/>
    </location>
</feature>
<evidence type="ECO:0000256" key="3">
    <source>
        <dbReference type="ARBA" id="ARBA00022692"/>
    </source>
</evidence>
<proteinExistence type="predicted"/>
<feature type="transmembrane region" description="Helical" evidence="6">
    <location>
        <begin position="420"/>
        <end position="445"/>
    </location>
</feature>
<feature type="transmembrane region" description="Helical" evidence="6">
    <location>
        <begin position="466"/>
        <end position="497"/>
    </location>
</feature>